<dbReference type="EMBL" id="JAPQKT010000007">
    <property type="protein sequence ID" value="KAJ5224844.1"/>
    <property type="molecule type" value="Genomic_DNA"/>
</dbReference>
<dbReference type="PANTHER" id="PTHR33321">
    <property type="match status" value="1"/>
</dbReference>
<comment type="caution">
    <text evidence="2">The sequence shown here is derived from an EMBL/GenBank/DDBJ whole genome shotgun (WGS) entry which is preliminary data.</text>
</comment>
<proteinExistence type="predicted"/>
<accession>A0A9W9NUD3</accession>
<reference evidence="2" key="1">
    <citation type="submission" date="2022-11" db="EMBL/GenBank/DDBJ databases">
        <authorList>
            <person name="Petersen C."/>
        </authorList>
    </citation>
    <scope>NUCLEOTIDE SEQUENCE</scope>
    <source>
        <strain evidence="2">IBT 23319</strain>
    </source>
</reference>
<sequence>METENGNPPIKVGNQLMKSTSVTLRLGQGQPTKVDANLKCDPDNEVCRMLLLKFSPSIQSMLENVMEYLVGPMSAQYPGVTSYSQTITLDIRLENPFNRQFQSIVHATKDYRVITVYLPYIARLAQSSPEEVVWREIMAKITHEVTHVFQWYHERAEIRDEKGLSFGSQLSIWPFSRPDSLSTNGFRVLPSVPRELLEGIADYVVLRSGLEKSHWRRPVSSTDLMGKWTAATYHKAYFLEWLEMRFGEGTVSTVMGLVLDSGYAESCPDTGSACELEFGTWEIVTGRGIEELWEEYGRFIDQNALYSGGAKATWAQMYFICFIISVSYLVCRDRQAVSNTWNNWIIRWKEWTRRDSD</sequence>
<dbReference type="InterPro" id="IPR007541">
    <property type="entry name" value="Uncharacterised_BSP"/>
</dbReference>
<dbReference type="Pfam" id="PF04450">
    <property type="entry name" value="BSP"/>
    <property type="match status" value="1"/>
</dbReference>
<name>A0A9W9NUD3_PENCI</name>
<evidence type="ECO:0000313" key="2">
    <source>
        <dbReference type="EMBL" id="KAJ5224844.1"/>
    </source>
</evidence>
<dbReference type="GeneID" id="81386432"/>
<evidence type="ECO:0000256" key="1">
    <source>
        <dbReference type="SAM" id="Phobius"/>
    </source>
</evidence>
<dbReference type="AlphaFoldDB" id="A0A9W9NUD3"/>
<evidence type="ECO:0000313" key="3">
    <source>
        <dbReference type="Proteomes" id="UP001147733"/>
    </source>
</evidence>
<dbReference type="PANTHER" id="PTHR33321:SF12">
    <property type="entry name" value="PLANT BASIC SECRETORY PROTEIN (BSP) FAMILY PROTEIN"/>
    <property type="match status" value="1"/>
</dbReference>
<feature type="transmembrane region" description="Helical" evidence="1">
    <location>
        <begin position="313"/>
        <end position="331"/>
    </location>
</feature>
<dbReference type="Proteomes" id="UP001147733">
    <property type="component" value="Unassembled WGS sequence"/>
</dbReference>
<dbReference type="RefSeq" id="XP_056498816.1">
    <property type="nucleotide sequence ID" value="XM_056647265.1"/>
</dbReference>
<gene>
    <name evidence="2" type="ORF">N7469_008347</name>
</gene>
<protein>
    <submittedName>
        <fullName evidence="2">Uncharacterized protein</fullName>
    </submittedName>
</protein>
<dbReference type="OrthoDB" id="4309673at2759"/>
<keyword evidence="1" id="KW-1133">Transmembrane helix</keyword>
<keyword evidence="3" id="KW-1185">Reference proteome</keyword>
<organism evidence="2 3">
    <name type="scientific">Penicillium citrinum</name>
    <dbReference type="NCBI Taxonomy" id="5077"/>
    <lineage>
        <taxon>Eukaryota</taxon>
        <taxon>Fungi</taxon>
        <taxon>Dikarya</taxon>
        <taxon>Ascomycota</taxon>
        <taxon>Pezizomycotina</taxon>
        <taxon>Eurotiomycetes</taxon>
        <taxon>Eurotiomycetidae</taxon>
        <taxon>Eurotiales</taxon>
        <taxon>Aspergillaceae</taxon>
        <taxon>Penicillium</taxon>
    </lineage>
</organism>
<keyword evidence="1" id="KW-0472">Membrane</keyword>
<reference evidence="2" key="2">
    <citation type="journal article" date="2023" name="IMA Fungus">
        <title>Comparative genomic study of the Penicillium genus elucidates a diverse pangenome and 15 lateral gene transfer events.</title>
        <authorList>
            <person name="Petersen C."/>
            <person name="Sorensen T."/>
            <person name="Nielsen M.R."/>
            <person name="Sondergaard T.E."/>
            <person name="Sorensen J.L."/>
            <person name="Fitzpatrick D.A."/>
            <person name="Frisvad J.C."/>
            <person name="Nielsen K.L."/>
        </authorList>
    </citation>
    <scope>NUCLEOTIDE SEQUENCE</scope>
    <source>
        <strain evidence="2">IBT 23319</strain>
    </source>
</reference>
<keyword evidence="1" id="KW-0812">Transmembrane</keyword>